<feature type="region of interest" description="Disordered" evidence="7">
    <location>
        <begin position="340"/>
        <end position="363"/>
    </location>
</feature>
<name>A0ABS1NCL1_9ACTN</name>
<comment type="cofactor">
    <cofactor evidence="1">
        <name>Mg(2+)</name>
        <dbReference type="ChEBI" id="CHEBI:18420"/>
    </cofactor>
</comment>
<gene>
    <name evidence="8" type="ORF">JK363_13685</name>
</gene>
<proteinExistence type="inferred from homology"/>
<keyword evidence="9" id="KW-1185">Reference proteome</keyword>
<dbReference type="PANTHER" id="PTHR12001">
    <property type="entry name" value="GERANYLGERANYL PYROPHOSPHATE SYNTHASE"/>
    <property type="match status" value="1"/>
</dbReference>
<protein>
    <submittedName>
        <fullName evidence="8">Polyprenyl synthetase family protein</fullName>
    </submittedName>
</protein>
<evidence type="ECO:0000256" key="2">
    <source>
        <dbReference type="ARBA" id="ARBA00006706"/>
    </source>
</evidence>
<evidence type="ECO:0000256" key="4">
    <source>
        <dbReference type="ARBA" id="ARBA00022723"/>
    </source>
</evidence>
<dbReference type="SFLD" id="SFLDS00005">
    <property type="entry name" value="Isoprenoid_Synthase_Type_I"/>
    <property type="match status" value="1"/>
</dbReference>
<dbReference type="EMBL" id="JAERRF010000007">
    <property type="protein sequence ID" value="MBL1097704.1"/>
    <property type="molecule type" value="Genomic_DNA"/>
</dbReference>
<dbReference type="Proteomes" id="UP000634229">
    <property type="component" value="Unassembled WGS sequence"/>
</dbReference>
<dbReference type="RefSeq" id="WP_201875135.1">
    <property type="nucleotide sequence ID" value="NZ_JAERRF010000007.1"/>
</dbReference>
<dbReference type="InterPro" id="IPR008949">
    <property type="entry name" value="Isoprenoid_synthase_dom_sf"/>
</dbReference>
<dbReference type="Gene3D" id="1.10.600.10">
    <property type="entry name" value="Farnesyl Diphosphate Synthase"/>
    <property type="match status" value="1"/>
</dbReference>
<evidence type="ECO:0000313" key="8">
    <source>
        <dbReference type="EMBL" id="MBL1097704.1"/>
    </source>
</evidence>
<keyword evidence="4" id="KW-0479">Metal-binding</keyword>
<dbReference type="InterPro" id="IPR000092">
    <property type="entry name" value="Polyprenyl_synt"/>
</dbReference>
<comment type="similarity">
    <text evidence="2 6">Belongs to the FPP/GGPP synthase family.</text>
</comment>
<dbReference type="Pfam" id="PF00348">
    <property type="entry name" value="polyprenyl_synt"/>
    <property type="match status" value="1"/>
</dbReference>
<evidence type="ECO:0000313" key="9">
    <source>
        <dbReference type="Proteomes" id="UP000634229"/>
    </source>
</evidence>
<keyword evidence="3 6" id="KW-0808">Transferase</keyword>
<feature type="compositionally biased region" description="Basic and acidic residues" evidence="7">
    <location>
        <begin position="347"/>
        <end position="363"/>
    </location>
</feature>
<evidence type="ECO:0000256" key="3">
    <source>
        <dbReference type="ARBA" id="ARBA00022679"/>
    </source>
</evidence>
<keyword evidence="5" id="KW-0460">Magnesium</keyword>
<sequence length="363" mass="38577">MGAESGPPRAQDATSAELAEDFPALRGDLARVHDRVLTSLTTGDRRIDEALRHLAARPGRYLRPSLTLTSAYLVAGDTPTSERTVTAATAVETLHLATLHHDDLCDQAAERRGRATANARYGDDVALVLGDYLLTTALGQAASLGTEESRAAVRCAQRICVGQLMELHDIGRPERSVESYMASISGKTAELLSLSALLGGLTAGASSRQTKVLASYAYELGVAFQIWNDVRDLRPPAGPAGATPHSADLSHGVYTLPVIHGLRRAGTRLRPLIGPGAGPEAVAEAIRVLENSGSVATAVATANQHLRQSLDELGSLDGAFRDAPQRILRTMRLLLPEMDALVSPRPHQSDVRGTDRSSPEDGR</sequence>
<evidence type="ECO:0000256" key="6">
    <source>
        <dbReference type="RuleBase" id="RU004466"/>
    </source>
</evidence>
<organism evidence="8 9">
    <name type="scientific">Streptomyces coffeae</name>
    <dbReference type="NCBI Taxonomy" id="621382"/>
    <lineage>
        <taxon>Bacteria</taxon>
        <taxon>Bacillati</taxon>
        <taxon>Actinomycetota</taxon>
        <taxon>Actinomycetes</taxon>
        <taxon>Kitasatosporales</taxon>
        <taxon>Streptomycetaceae</taxon>
        <taxon>Streptomyces</taxon>
    </lineage>
</organism>
<accession>A0ABS1NCL1</accession>
<dbReference type="SUPFAM" id="SSF48576">
    <property type="entry name" value="Terpenoid synthases"/>
    <property type="match status" value="1"/>
</dbReference>
<evidence type="ECO:0000256" key="1">
    <source>
        <dbReference type="ARBA" id="ARBA00001946"/>
    </source>
</evidence>
<comment type="caution">
    <text evidence="8">The sequence shown here is derived from an EMBL/GenBank/DDBJ whole genome shotgun (WGS) entry which is preliminary data.</text>
</comment>
<dbReference type="PANTHER" id="PTHR12001:SF69">
    <property type="entry name" value="ALL TRANS-POLYPRENYL-DIPHOSPHATE SYNTHASE PDSS1"/>
    <property type="match status" value="1"/>
</dbReference>
<reference evidence="8 9" key="1">
    <citation type="submission" date="2021-01" db="EMBL/GenBank/DDBJ databases">
        <title>WGS of actinomycetes isolated from Thailand.</title>
        <authorList>
            <person name="Thawai C."/>
        </authorList>
    </citation>
    <scope>NUCLEOTIDE SEQUENCE [LARGE SCALE GENOMIC DNA]</scope>
    <source>
        <strain evidence="8 9">CA1R205</strain>
    </source>
</reference>
<evidence type="ECO:0000256" key="7">
    <source>
        <dbReference type="SAM" id="MobiDB-lite"/>
    </source>
</evidence>
<evidence type="ECO:0000256" key="5">
    <source>
        <dbReference type="ARBA" id="ARBA00022842"/>
    </source>
</evidence>